<evidence type="ECO:0000313" key="2">
    <source>
        <dbReference type="Proteomes" id="UP000245207"/>
    </source>
</evidence>
<dbReference type="AlphaFoldDB" id="A0A2U1NJR8"/>
<organism evidence="1 2">
    <name type="scientific">Artemisia annua</name>
    <name type="common">Sweet wormwood</name>
    <dbReference type="NCBI Taxonomy" id="35608"/>
    <lineage>
        <taxon>Eukaryota</taxon>
        <taxon>Viridiplantae</taxon>
        <taxon>Streptophyta</taxon>
        <taxon>Embryophyta</taxon>
        <taxon>Tracheophyta</taxon>
        <taxon>Spermatophyta</taxon>
        <taxon>Magnoliopsida</taxon>
        <taxon>eudicotyledons</taxon>
        <taxon>Gunneridae</taxon>
        <taxon>Pentapetalae</taxon>
        <taxon>asterids</taxon>
        <taxon>campanulids</taxon>
        <taxon>Asterales</taxon>
        <taxon>Asteraceae</taxon>
        <taxon>Asteroideae</taxon>
        <taxon>Anthemideae</taxon>
        <taxon>Artemisiinae</taxon>
        <taxon>Artemisia</taxon>
    </lineage>
</organism>
<gene>
    <name evidence="1" type="ORF">CTI12_AA257190</name>
</gene>
<name>A0A2U1NJR8_ARTAN</name>
<dbReference type="EMBL" id="PKPP01002694">
    <property type="protein sequence ID" value="PWA73700.1"/>
    <property type="molecule type" value="Genomic_DNA"/>
</dbReference>
<accession>A0A2U1NJR8</accession>
<reference evidence="1 2" key="1">
    <citation type="journal article" date="2018" name="Mol. Plant">
        <title>The genome of Artemisia annua provides insight into the evolution of Asteraceae family and artemisinin biosynthesis.</title>
        <authorList>
            <person name="Shen Q."/>
            <person name="Zhang L."/>
            <person name="Liao Z."/>
            <person name="Wang S."/>
            <person name="Yan T."/>
            <person name="Shi P."/>
            <person name="Liu M."/>
            <person name="Fu X."/>
            <person name="Pan Q."/>
            <person name="Wang Y."/>
            <person name="Lv Z."/>
            <person name="Lu X."/>
            <person name="Zhang F."/>
            <person name="Jiang W."/>
            <person name="Ma Y."/>
            <person name="Chen M."/>
            <person name="Hao X."/>
            <person name="Li L."/>
            <person name="Tang Y."/>
            <person name="Lv G."/>
            <person name="Zhou Y."/>
            <person name="Sun X."/>
            <person name="Brodelius P.E."/>
            <person name="Rose J.K.C."/>
            <person name="Tang K."/>
        </authorList>
    </citation>
    <scope>NUCLEOTIDE SEQUENCE [LARGE SCALE GENOMIC DNA]</scope>
    <source>
        <strain evidence="2">cv. Huhao1</strain>
        <tissue evidence="1">Leaf</tissue>
    </source>
</reference>
<protein>
    <submittedName>
        <fullName evidence="1">4-hydroxy-3-methylbut-2-enyl diphosphate reductase</fullName>
    </submittedName>
</protein>
<dbReference type="Proteomes" id="UP000245207">
    <property type="component" value="Unassembled WGS sequence"/>
</dbReference>
<comment type="caution">
    <text evidence="1">The sequence shown here is derived from an EMBL/GenBank/DDBJ whole genome shotgun (WGS) entry which is preliminary data.</text>
</comment>
<sequence>MASLQFSLVSSSTYPKFSQPNFKLLGCQKPLSVRCSIVNSSNEGDGFDAKAFRHKFTRSENYKRFDNKEARKTMNEEFKSKYYLNRFKFLLIWLSSINFI</sequence>
<keyword evidence="2" id="KW-1185">Reference proteome</keyword>
<evidence type="ECO:0000313" key="1">
    <source>
        <dbReference type="EMBL" id="PWA73700.1"/>
    </source>
</evidence>
<proteinExistence type="predicted"/>